<dbReference type="Gene3D" id="1.10.510.10">
    <property type="entry name" value="Transferase(Phosphotransferase) domain 1"/>
    <property type="match status" value="1"/>
</dbReference>
<dbReference type="Proteomes" id="UP001151295">
    <property type="component" value="Unassembled WGS sequence"/>
</dbReference>
<protein>
    <recommendedName>
        <fullName evidence="10">Non-specific serine/threonine protein kinase</fullName>
    </recommendedName>
</protein>
<dbReference type="SUPFAM" id="SSF56112">
    <property type="entry name" value="Protein kinase-like (PK-like)"/>
    <property type="match status" value="1"/>
</dbReference>
<feature type="domain" description="Symplekin C-terminal" evidence="6">
    <location>
        <begin position="1620"/>
        <end position="1809"/>
    </location>
</feature>
<keyword evidence="9" id="KW-1185">Reference proteome</keyword>
<feature type="compositionally biased region" description="Low complexity" evidence="4">
    <location>
        <begin position="1480"/>
        <end position="1492"/>
    </location>
</feature>
<evidence type="ECO:0000259" key="7">
    <source>
        <dbReference type="Pfam" id="PF17667"/>
    </source>
</evidence>
<evidence type="ECO:0000259" key="5">
    <source>
        <dbReference type="Pfam" id="PF11935"/>
    </source>
</evidence>
<proteinExistence type="predicted"/>
<dbReference type="PROSITE" id="PS00109">
    <property type="entry name" value="PROTEIN_KINASE_TYR"/>
    <property type="match status" value="1"/>
</dbReference>
<feature type="domain" description="Symplekin/Pta1 N-terminal" evidence="5">
    <location>
        <begin position="735"/>
        <end position="942"/>
    </location>
</feature>
<feature type="region of interest" description="Disordered" evidence="4">
    <location>
        <begin position="991"/>
        <end position="1049"/>
    </location>
</feature>
<accession>A0ABQ8PGG5</accession>
<feature type="compositionally biased region" description="Basic and acidic residues" evidence="4">
    <location>
        <begin position="378"/>
        <end position="389"/>
    </location>
</feature>
<feature type="region of interest" description="Disordered" evidence="4">
    <location>
        <begin position="1318"/>
        <end position="1343"/>
    </location>
</feature>
<sequence>MNEVSDRLVKNVACVVDQAQPRNAQLAALASQLTEDVWHSVEHHISIQLGTKCTDTMDPDDVFGKASDTGSALVAATSNSSGALDPEISKYVEQLLPWVRPAVRNAPALALERMMYPMVSAFILLVAHVMKKHILDNRLDHNGWRIILPFQLTDTNPGGADSDEKIDIGLVCKDIGDTVEEQLERPHYRDMFSIIETKRNKSRADYLSAYSQLFCYTQNIYVNQINRRFAWGMVCCNTTVNACIFSNYNVHASPDINVAHISGRKELVRLLVGWSLCPPQQLGYDQTITLNSELGCYEVQVPRGDAAGDHEVYYCDDSVVAATRIFGRHCRCLLATPEKPATKVTGEKKLKHTVVIKDSWTVYDDKKAEAQAEAEAGEQERGDDSDSEYRWPPQSQFVLRNNARSEILMLKRIHEKLSGDERLKGKYPQILAGGWVCQPSGSASCGTSGAKAVIDSTREIIGMLSAEQQKDTPFCLHARHAMTPIGQRLREVDSAAELIIVLNDAMVCHNAINESCGILHRDISANNILVVREKDKPVRGMLIDFDCAIVESDKSASIRPERTGTLPFMSIANLERMDIQRTVLDDWESLLYLDQQQKPKAYQPSCRMDIQALLNKANELYNQAVHETPPNRIKLDHLADLLCTNPQLLYSGFFEKGHEAASAVVNVGGMIAQEDEDYLSILTPPAAWGWTAIEQAVCILPPQPFLETKYPEYVGRFLALAKRTIDDRESTPMPIVRRAIQALTRFLPEILGLSISSKESISQWQASYETMIQLGDMLCQISERSDDPALQMYLVKFLETEAVLFTSQPSARDRAKESISLDFLPEPHPFINKPELAKRGDKAMLQLLRLLPNSDSIGLCNTSFITALINSIVYFMNLRPQFCQELLDKLTDWYAIINSYEQLMTHTQLVIIGKTLRISLLQLYTRPYMGTYSEVLENTLDKIGGNEWAAWQERQAKEKERRERYRARELSQIKPPKPLSRWVPSYEDDEVMADQPAPGDGDDAQDISPPPPPPIPSSVLEQRNAQSKGRVVSHGNKRPGGYGDDEDEEKQLQMMEENAKRVRLEEAKAQADAPANVDLAPGSDLQEATKMDVDIEDDVKAAVQTGPFDLQLLANMSSEERRKQLIYAVTRVIEGSKAVRKFIEHSRVRGSNNPSNSQSVSGVLINGEMAQEKSPQPILSNGLTTNYGVLEDSMLMLVRMVSNIYIMWYDICGLEDKDTQVEYNDMWMGMHSCVDTILESIAEAPRERYNLAITLLYEIWLAVVTTDPELENTPDKDEHKHSILALYFAWCDRILEAIVKDSMEATVNQRITQVVPEGVSEDSTQASNSAVPASGQQPQQAQPLQQQQKLDHLILDFVLEAPYIAAKSIEQIEVCLKTPATAALGFATLEKTMELRTPVMKPCLDVLLTYSVHPDRIIRVGCIRAVKRHYMTSKYTQLIEKYARTSMKHGIDTAKDIFLALQTKAKEIMDRPAEPPANCGDNHNNGDSGNSGEKAEEAKKAELAEVRKKGETNIENTLVSHMELPLALCTRNFNIISDLFSEYSHIPSLVQVAIFKIIVPLIKSMVTTPMKVLSVLKDFPEGAEMLALRIIYILCLDGPPVPLKELVQGVLDMCQTRNLDARFVLFIANGMDKAVLLRWLDPIVKLLGRNDGQAGAVKSSFIRMTTSYPGRPSVLSPTELLLAFHSNLSKETLASGLAAAAVDLFEGIRKGDGRPLFETSIIEAGLKLVQDWKDVAPLMLYTAEIYHSKRKGPAGMVIGLLAKLIERKAWEMDELVMAAFIRCFAVMQPGSLRLIKNIPSEGLKRLMEKAPTEFWAVVKDYVGKMPEGDRKELGWLLA</sequence>
<dbReference type="InterPro" id="IPR021850">
    <property type="entry name" value="Symplekin/Pta1"/>
</dbReference>
<dbReference type="PANTHER" id="PTHR15245">
    <property type="entry name" value="SYMPLEKIN-RELATED"/>
    <property type="match status" value="1"/>
</dbReference>
<organism evidence="8 9">
    <name type="scientific">Coemansia umbellata</name>
    <dbReference type="NCBI Taxonomy" id="1424467"/>
    <lineage>
        <taxon>Eukaryota</taxon>
        <taxon>Fungi</taxon>
        <taxon>Fungi incertae sedis</taxon>
        <taxon>Zoopagomycota</taxon>
        <taxon>Kickxellomycotina</taxon>
        <taxon>Kickxellomycetes</taxon>
        <taxon>Kickxellales</taxon>
        <taxon>Kickxellaceae</taxon>
        <taxon>Coemansia</taxon>
    </lineage>
</organism>
<dbReference type="PANTHER" id="PTHR15245:SF20">
    <property type="entry name" value="SYMPLEKIN"/>
    <property type="match status" value="1"/>
</dbReference>
<reference evidence="8" key="1">
    <citation type="submission" date="2022-07" db="EMBL/GenBank/DDBJ databases">
        <title>Phylogenomic reconstructions and comparative analyses of Kickxellomycotina fungi.</title>
        <authorList>
            <person name="Reynolds N.K."/>
            <person name="Stajich J.E."/>
            <person name="Barry K."/>
            <person name="Grigoriev I.V."/>
            <person name="Crous P."/>
            <person name="Smith M.E."/>
        </authorList>
    </citation>
    <scope>NUCLEOTIDE SEQUENCE</scope>
    <source>
        <strain evidence="8">BCRC 34882</strain>
    </source>
</reference>
<feature type="region of interest" description="Disordered" evidence="4">
    <location>
        <begin position="367"/>
        <end position="395"/>
    </location>
</feature>
<name>A0ABQ8PGG5_9FUNG</name>
<dbReference type="InterPro" id="IPR008266">
    <property type="entry name" value="Tyr_kinase_AS"/>
</dbReference>
<dbReference type="InterPro" id="IPR022075">
    <property type="entry name" value="Symplekin_C"/>
</dbReference>
<keyword evidence="2" id="KW-0507">mRNA processing</keyword>
<feature type="region of interest" description="Disordered" evidence="4">
    <location>
        <begin position="1471"/>
        <end position="1501"/>
    </location>
</feature>
<evidence type="ECO:0000256" key="1">
    <source>
        <dbReference type="ARBA" id="ARBA00004123"/>
    </source>
</evidence>
<feature type="domain" description="Fungal-type protein kinase" evidence="7">
    <location>
        <begin position="167"/>
        <end position="593"/>
    </location>
</feature>
<evidence type="ECO:0000256" key="3">
    <source>
        <dbReference type="ARBA" id="ARBA00023242"/>
    </source>
</evidence>
<dbReference type="EMBL" id="JANBQD010000086">
    <property type="protein sequence ID" value="KAJ1988759.1"/>
    <property type="molecule type" value="Genomic_DNA"/>
</dbReference>
<comment type="subcellular location">
    <subcellularLocation>
        <location evidence="1">Nucleus</location>
    </subcellularLocation>
</comment>
<dbReference type="Pfam" id="PF11935">
    <property type="entry name" value="SYMPK_PTA1_N"/>
    <property type="match status" value="1"/>
</dbReference>
<keyword evidence="3" id="KW-0539">Nucleus</keyword>
<dbReference type="Pfam" id="PF12295">
    <property type="entry name" value="Symplekin_C"/>
    <property type="match status" value="1"/>
</dbReference>
<dbReference type="Gene3D" id="1.25.10.10">
    <property type="entry name" value="Leucine-rich Repeat Variant"/>
    <property type="match status" value="1"/>
</dbReference>
<evidence type="ECO:0000256" key="4">
    <source>
        <dbReference type="SAM" id="MobiDB-lite"/>
    </source>
</evidence>
<evidence type="ECO:0008006" key="10">
    <source>
        <dbReference type="Google" id="ProtNLM"/>
    </source>
</evidence>
<comment type="caution">
    <text evidence="8">The sequence shown here is derived from an EMBL/GenBank/DDBJ whole genome shotgun (WGS) entry which is preliminary data.</text>
</comment>
<evidence type="ECO:0000259" key="6">
    <source>
        <dbReference type="Pfam" id="PF12295"/>
    </source>
</evidence>
<feature type="compositionally biased region" description="Polar residues" evidence="4">
    <location>
        <begin position="1321"/>
        <end position="1335"/>
    </location>
</feature>
<dbReference type="InterPro" id="IPR011989">
    <property type="entry name" value="ARM-like"/>
</dbReference>
<dbReference type="InterPro" id="IPR032460">
    <property type="entry name" value="Symplekin/Pta1_N"/>
</dbReference>
<evidence type="ECO:0000313" key="8">
    <source>
        <dbReference type="EMBL" id="KAJ1988759.1"/>
    </source>
</evidence>
<evidence type="ECO:0000313" key="9">
    <source>
        <dbReference type="Proteomes" id="UP001151295"/>
    </source>
</evidence>
<dbReference type="InterPro" id="IPR040976">
    <property type="entry name" value="Pkinase_fungal"/>
</dbReference>
<evidence type="ECO:0000256" key="2">
    <source>
        <dbReference type="ARBA" id="ARBA00022664"/>
    </source>
</evidence>
<dbReference type="Pfam" id="PF17667">
    <property type="entry name" value="Pkinase_fungal"/>
    <property type="match status" value="1"/>
</dbReference>
<gene>
    <name evidence="8" type="ORF">EDC05_005110</name>
</gene>
<dbReference type="InterPro" id="IPR011009">
    <property type="entry name" value="Kinase-like_dom_sf"/>
</dbReference>